<evidence type="ECO:0000313" key="3">
    <source>
        <dbReference type="WBParaSite" id="mrna-Wban_10755"/>
    </source>
</evidence>
<dbReference type="InterPro" id="IPR027482">
    <property type="entry name" value="Sec1-like_dom2"/>
</dbReference>
<dbReference type="InterPro" id="IPR036045">
    <property type="entry name" value="Sec1-like_sf"/>
</dbReference>
<dbReference type="Gene3D" id="3.40.50.1910">
    <property type="match status" value="1"/>
</dbReference>
<dbReference type="Pfam" id="PF00995">
    <property type="entry name" value="Sec1"/>
    <property type="match status" value="2"/>
</dbReference>
<reference evidence="2" key="2">
    <citation type="journal article" date="2016" name="Mol. Ecol.">
        <title>Population genomics of the filarial nematode parasite Wuchereria bancrofti from mosquitoes.</title>
        <authorList>
            <person name="Small S.T."/>
            <person name="Reimer L.J."/>
            <person name="Tisch D.J."/>
            <person name="King C.L."/>
            <person name="Christensen B.M."/>
            <person name="Siba P.M."/>
            <person name="Kazura J.W."/>
            <person name="Serre D."/>
            <person name="Zimmerman P.A."/>
        </authorList>
    </citation>
    <scope>NUCLEOTIDE SEQUENCE</scope>
    <source>
        <strain evidence="2">pt0022</strain>
    </source>
</reference>
<sequence>MNVVTAQQYIWEMIRLAGPGMKVIMIDKCTTTAVSCVYAQSNIMQKEVYLFERIDSIALRYANLGRPIKYLKCTTFLLPTAENIHLLTDELRFPKYGQYYIFFYSCLTPVFTRYLNFMKLSFFRSVKWRSFVYQRSSRDSKMLAEEVAKTIAREESLFENAKTDARHFALSSVIPIFWVHETVGINNHRVNINTASTSAYNFVFSNMYANFGEVSQNIKELITDFQRKSQTNQKFESVADMKSFVEQYPQFKKIAGIVTKHLTVLGELSKLVTTRNLLEISEVEQQIASGDEHSHCPKILIMILFVPLYIAIEDAIRLVMLYALRFENNTNSDIHGLVQLLRGKGIIRAVLDFGGSARWQNDLFDGIAIHPYITELIDSLSKNRLSDTAYPYILPPLSLNTKYSGTNNFKNKIIEISRNGIDNITLFLIGDATYENHGRFIKELLVVAAIG</sequence>
<dbReference type="Gene3D" id="1.25.40.60">
    <property type="match status" value="1"/>
</dbReference>
<dbReference type="Gene3D" id="3.90.830.10">
    <property type="entry name" value="Syntaxin Binding Protein 1, Chain A, domain 2"/>
    <property type="match status" value="1"/>
</dbReference>
<dbReference type="PIRSF" id="PIRSF005715">
    <property type="entry name" value="VPS45_Sec1"/>
    <property type="match status" value="1"/>
</dbReference>
<dbReference type="InterPro" id="IPR001619">
    <property type="entry name" value="Sec1-like"/>
</dbReference>
<protein>
    <submittedName>
        <fullName evidence="3">Uncharacterized protein</fullName>
    </submittedName>
</protein>
<name>A0AAF5Q6G0_WUCBA</name>
<dbReference type="Gene3D" id="3.40.50.2060">
    <property type="match status" value="1"/>
</dbReference>
<dbReference type="SUPFAM" id="SSF56815">
    <property type="entry name" value="Sec1/munc18-like (SM) proteins"/>
    <property type="match status" value="1"/>
</dbReference>
<reference evidence="3" key="3">
    <citation type="submission" date="2024-02" db="UniProtKB">
        <authorList>
            <consortium name="WormBaseParasite"/>
        </authorList>
    </citation>
    <scope>IDENTIFICATION</scope>
    <source>
        <strain evidence="3">pt0022</strain>
    </source>
</reference>
<dbReference type="WBParaSite" id="mrna-Wban_10755">
    <property type="protein sequence ID" value="mrna-Wban_10755"/>
    <property type="gene ID" value="Wban_10755"/>
</dbReference>
<proteinExistence type="inferred from homology"/>
<dbReference type="GO" id="GO:0016192">
    <property type="term" value="P:vesicle-mediated transport"/>
    <property type="evidence" value="ECO:0007669"/>
    <property type="project" value="InterPro"/>
</dbReference>
<dbReference type="AlphaFoldDB" id="A0AAF5Q6G0"/>
<dbReference type="PANTHER" id="PTHR11679">
    <property type="entry name" value="VESICLE PROTEIN SORTING-ASSOCIATED"/>
    <property type="match status" value="1"/>
</dbReference>
<comment type="similarity">
    <text evidence="1">Belongs to the STXBP/unc-18/SEC1 family.</text>
</comment>
<dbReference type="InterPro" id="IPR043127">
    <property type="entry name" value="Sec-1-like_dom3a"/>
</dbReference>
<evidence type="ECO:0000313" key="2">
    <source>
        <dbReference type="Proteomes" id="UP000093561"/>
    </source>
</evidence>
<dbReference type="InterPro" id="IPR043154">
    <property type="entry name" value="Sec-1-like_dom1"/>
</dbReference>
<reference evidence="2" key="1">
    <citation type="submission" date="2015-03" db="EMBL/GenBank/DDBJ databases">
        <title>Wuchereria bancrofti Genome Sequencing Papua New Guinea Strain.</title>
        <authorList>
            <person name="Small S.T."/>
            <person name="Serre D."/>
            <person name="Zimmerman P.A."/>
        </authorList>
    </citation>
    <scope>NUCLEOTIDE SEQUENCE [LARGE SCALE GENOMIC DNA]</scope>
    <source>
        <strain evidence="2">pt0022</strain>
    </source>
</reference>
<evidence type="ECO:0000256" key="1">
    <source>
        <dbReference type="ARBA" id="ARBA00009884"/>
    </source>
</evidence>
<accession>A0AAF5Q6G0</accession>
<dbReference type="Proteomes" id="UP000093561">
    <property type="component" value="Unassembled WGS sequence"/>
</dbReference>
<organism evidence="2 3">
    <name type="scientific">Wuchereria bancrofti</name>
    <dbReference type="NCBI Taxonomy" id="6293"/>
    <lineage>
        <taxon>Eukaryota</taxon>
        <taxon>Metazoa</taxon>
        <taxon>Ecdysozoa</taxon>
        <taxon>Nematoda</taxon>
        <taxon>Chromadorea</taxon>
        <taxon>Rhabditida</taxon>
        <taxon>Spirurina</taxon>
        <taxon>Spiruromorpha</taxon>
        <taxon>Filarioidea</taxon>
        <taxon>Onchocercidae</taxon>
        <taxon>Wuchereria</taxon>
    </lineage>
</organism>